<keyword evidence="2" id="KW-1185">Reference proteome</keyword>
<proteinExistence type="predicted"/>
<evidence type="ECO:0000313" key="2">
    <source>
        <dbReference type="Proteomes" id="UP001231370"/>
    </source>
</evidence>
<protein>
    <recommendedName>
        <fullName evidence="3">DUF2281 domain-containing protein</fullName>
    </recommendedName>
</protein>
<organism evidence="1 2">
    <name type="scientific">Roseofilum halophilum BLCC-M91</name>
    <dbReference type="NCBI Taxonomy" id="3022259"/>
    <lineage>
        <taxon>Bacteria</taxon>
        <taxon>Bacillati</taxon>
        <taxon>Cyanobacteriota</taxon>
        <taxon>Cyanophyceae</taxon>
        <taxon>Desertifilales</taxon>
        <taxon>Desertifilaceae</taxon>
        <taxon>Roseofilum</taxon>
        <taxon>Roseofilum halophilum</taxon>
    </lineage>
</organism>
<evidence type="ECO:0008006" key="3">
    <source>
        <dbReference type="Google" id="ProtNLM"/>
    </source>
</evidence>
<comment type="caution">
    <text evidence="1">The sequence shown here is derived from an EMBL/GenBank/DDBJ whole genome shotgun (WGS) entry which is preliminary data.</text>
</comment>
<accession>A0ABT7BPX9</accession>
<dbReference type="RefSeq" id="WP_283764556.1">
    <property type="nucleotide sequence ID" value="NZ_JAQPOK010000159.1"/>
</dbReference>
<name>A0ABT7BPX9_9CYAN</name>
<sequence length="81" mass="9419">MKLDRITSNPNMTLQELQTQALQLSTGDRWQLVQTLLDSLKRETYPKRKKGNLSRLRGIAAATEESNAKEDYIDYLTEKYK</sequence>
<evidence type="ECO:0000313" key="1">
    <source>
        <dbReference type="EMBL" id="MDJ1181257.1"/>
    </source>
</evidence>
<reference evidence="1 2" key="1">
    <citation type="submission" date="2023-01" db="EMBL/GenBank/DDBJ databases">
        <title>Novel diversity within Roseofilum (Cyanobacteria; Desertifilaceae) from marine benthic mats with descriptions of four novel species.</title>
        <authorList>
            <person name="Wang Y."/>
            <person name="Berthold D.E."/>
            <person name="Hu J."/>
            <person name="Lefler F.W."/>
            <person name="Laughinghouse H.D. IV."/>
        </authorList>
    </citation>
    <scope>NUCLEOTIDE SEQUENCE [LARGE SCALE GENOMIC DNA]</scope>
    <source>
        <strain evidence="1 2">BLCC-M91</strain>
    </source>
</reference>
<dbReference type="Proteomes" id="UP001231370">
    <property type="component" value="Unassembled WGS sequence"/>
</dbReference>
<gene>
    <name evidence="1" type="ORF">PJF56_20555</name>
</gene>
<dbReference type="EMBL" id="JAQPOK010000159">
    <property type="protein sequence ID" value="MDJ1181257.1"/>
    <property type="molecule type" value="Genomic_DNA"/>
</dbReference>